<proteinExistence type="predicted"/>
<organism evidence="2 3">
    <name type="scientific">Anaeromonas frigoriresistens</name>
    <dbReference type="NCBI Taxonomy" id="2683708"/>
    <lineage>
        <taxon>Bacteria</taxon>
        <taxon>Bacillati</taxon>
        <taxon>Bacillota</taxon>
        <taxon>Tissierellia</taxon>
        <taxon>Tissierellales</taxon>
        <taxon>Thermohalobacteraceae</taxon>
        <taxon>Anaeromonas</taxon>
    </lineage>
</organism>
<evidence type="ECO:0000313" key="3">
    <source>
        <dbReference type="Proteomes" id="UP000724672"/>
    </source>
</evidence>
<keyword evidence="1" id="KW-0472">Membrane</keyword>
<feature type="transmembrane region" description="Helical" evidence="1">
    <location>
        <begin position="49"/>
        <end position="67"/>
    </location>
</feature>
<evidence type="ECO:0000256" key="1">
    <source>
        <dbReference type="SAM" id="Phobius"/>
    </source>
</evidence>
<keyword evidence="1" id="KW-0812">Transmembrane</keyword>
<feature type="transmembrane region" description="Helical" evidence="1">
    <location>
        <begin position="99"/>
        <end position="120"/>
    </location>
</feature>
<reference evidence="2" key="1">
    <citation type="submission" date="2019-12" db="EMBL/GenBank/DDBJ databases">
        <title>Clostridiaceae gen. nov. sp. nov., isolated from sediment in Xinjiang, China.</title>
        <authorList>
            <person name="Zhang R."/>
        </authorList>
    </citation>
    <scope>NUCLEOTIDE SEQUENCE</scope>
    <source>
        <strain evidence="2">D2Q-11</strain>
    </source>
</reference>
<comment type="caution">
    <text evidence="2">The sequence shown here is derived from an EMBL/GenBank/DDBJ whole genome shotgun (WGS) entry which is preliminary data.</text>
</comment>
<feature type="transmembrane region" description="Helical" evidence="1">
    <location>
        <begin position="74"/>
        <end position="93"/>
    </location>
</feature>
<dbReference type="EMBL" id="WSFT01000053">
    <property type="protein sequence ID" value="MBS4539571.1"/>
    <property type="molecule type" value="Genomic_DNA"/>
</dbReference>
<dbReference type="Proteomes" id="UP000724672">
    <property type="component" value="Unassembled WGS sequence"/>
</dbReference>
<sequence length="132" mass="15717">MNWKRPWGVTLIGYFYIFSVLILMITLITNSTESTDLAIRFGLPNISENAVKVLVILIYLTMIYGYLKLKKWGYWILMTNSFYLLLRNIIIFQEDSPQLSYSSMIVSIIFYSTIIIYTLIKREYFYVKYIRS</sequence>
<name>A0A942Z7H5_9FIRM</name>
<keyword evidence="1" id="KW-1133">Transmembrane helix</keyword>
<protein>
    <submittedName>
        <fullName evidence="2">Uncharacterized protein</fullName>
    </submittedName>
</protein>
<dbReference type="RefSeq" id="WP_203367496.1">
    <property type="nucleotide sequence ID" value="NZ_WSFT01000053.1"/>
</dbReference>
<accession>A0A942Z7H5</accession>
<evidence type="ECO:0000313" key="2">
    <source>
        <dbReference type="EMBL" id="MBS4539571.1"/>
    </source>
</evidence>
<keyword evidence="3" id="KW-1185">Reference proteome</keyword>
<dbReference type="AlphaFoldDB" id="A0A942Z7H5"/>
<feature type="transmembrane region" description="Helical" evidence="1">
    <location>
        <begin position="7"/>
        <end position="29"/>
    </location>
</feature>
<gene>
    <name evidence="2" type="ORF">GOQ27_13940</name>
</gene>